<organism evidence="4 5">
    <name type="scientific">Strigamia maritima</name>
    <name type="common">European centipede</name>
    <name type="synonym">Geophilus maritimus</name>
    <dbReference type="NCBI Taxonomy" id="126957"/>
    <lineage>
        <taxon>Eukaryota</taxon>
        <taxon>Metazoa</taxon>
        <taxon>Ecdysozoa</taxon>
        <taxon>Arthropoda</taxon>
        <taxon>Myriapoda</taxon>
        <taxon>Chilopoda</taxon>
        <taxon>Pleurostigmophora</taxon>
        <taxon>Geophilomorpha</taxon>
        <taxon>Linotaeniidae</taxon>
        <taxon>Strigamia</taxon>
    </lineage>
</organism>
<name>T1IMT3_STRMM</name>
<evidence type="ECO:0000259" key="3">
    <source>
        <dbReference type="SMART" id="SM00703"/>
    </source>
</evidence>
<feature type="transmembrane region" description="Helical" evidence="1">
    <location>
        <begin position="395"/>
        <end position="415"/>
    </location>
</feature>
<sequence length="594" mass="67815">MTKCDSSTQFNQNMLFLFFITFFLLTNTNSIINAEKNSEIDITKLLKKAEDVFTLWKSPLGQSMVLHHFYSRNISVKCVEDFKAFGTGLINGQKWALEMFDAYGKMASGILEGNLVWPGSYSMCKNVIQGEIYNNTSSVKNTNPFYGQFCWVNIKPNLEIIPQLLLSFNKEAKFGTLKNNNSEAVTFLKINKNVDRIPLFKIAVCLPHSCTSNDLNGILSFVNGTCGKILLSFSAYSNGAKLFNCKSESESLECLNGIRVLAMMSIILLHIYQGYREPGSVTATKTMEDFKYPASRISPTFASGLLLTRSHFKQQEIREGNFSWIIKFYLQRYLRLTPVYTAVLIIFESTLYPYYSNGPLWPQQLNEHCYKEWWAHLLYINNFVSNSNNCLDHSWYLAVDMQFFLISPFVLIFLYRFKFISAVIAGSLILTNWIVTASLATINHLEFTTKKFNFDNPFDFLNGIYVKPYCRIAPFLIGMGCAYLLKKNKCPSIVNKRFVILGWLIAAGLSFSVLFGLYHAEIPQFMTSLYIALAGSTWSIVLVWMIYACCNGFGGLVNNFLSLPFWKPLARLTYSTYLIHRIIIEVQFNSSDQS</sequence>
<reference evidence="5" key="1">
    <citation type="submission" date="2011-05" db="EMBL/GenBank/DDBJ databases">
        <authorList>
            <person name="Richards S.R."/>
            <person name="Qu J."/>
            <person name="Jiang H."/>
            <person name="Jhangiani S.N."/>
            <person name="Agravi P."/>
            <person name="Goodspeed R."/>
            <person name="Gross S."/>
            <person name="Mandapat C."/>
            <person name="Jackson L."/>
            <person name="Mathew T."/>
            <person name="Pu L."/>
            <person name="Thornton R."/>
            <person name="Saada N."/>
            <person name="Wilczek-Boney K.B."/>
            <person name="Lee S."/>
            <person name="Kovar C."/>
            <person name="Wu Y."/>
            <person name="Scherer S.E."/>
            <person name="Worley K.C."/>
            <person name="Muzny D.M."/>
            <person name="Gibbs R."/>
        </authorList>
    </citation>
    <scope>NUCLEOTIDE SEQUENCE</scope>
    <source>
        <strain evidence="5">Brora</strain>
    </source>
</reference>
<feature type="transmembrane region" description="Helical" evidence="1">
    <location>
        <begin position="333"/>
        <end position="355"/>
    </location>
</feature>
<feature type="transmembrane region" description="Helical" evidence="1">
    <location>
        <begin position="422"/>
        <end position="445"/>
    </location>
</feature>
<keyword evidence="2" id="KW-0732">Signal</keyword>
<dbReference type="OMA" id="WMWCVPS"/>
<dbReference type="GO" id="GO:0016747">
    <property type="term" value="F:acyltransferase activity, transferring groups other than amino-acyl groups"/>
    <property type="evidence" value="ECO:0007669"/>
    <property type="project" value="InterPro"/>
</dbReference>
<keyword evidence="1" id="KW-0472">Membrane</keyword>
<dbReference type="InterPro" id="IPR002656">
    <property type="entry name" value="Acyl_transf_3_dom"/>
</dbReference>
<dbReference type="Pfam" id="PF01757">
    <property type="entry name" value="Acyl_transf_3"/>
    <property type="match status" value="1"/>
</dbReference>
<dbReference type="EnsemblMetazoa" id="SMAR002297-RA">
    <property type="protein sequence ID" value="SMAR002297-PA"/>
    <property type="gene ID" value="SMAR002297"/>
</dbReference>
<dbReference type="PANTHER" id="PTHR11161">
    <property type="entry name" value="O-ACYLTRANSFERASE"/>
    <property type="match status" value="1"/>
</dbReference>
<feature type="transmembrane region" description="Helical" evidence="1">
    <location>
        <begin position="538"/>
        <end position="561"/>
    </location>
</feature>
<keyword evidence="5" id="KW-1185">Reference proteome</keyword>
<dbReference type="SMART" id="SM00703">
    <property type="entry name" value="NRF"/>
    <property type="match status" value="1"/>
</dbReference>
<accession>T1IMT3</accession>
<dbReference type="Proteomes" id="UP000014500">
    <property type="component" value="Unassembled WGS sequence"/>
</dbReference>
<feature type="signal peptide" evidence="2">
    <location>
        <begin position="1"/>
        <end position="30"/>
    </location>
</feature>
<dbReference type="InterPro" id="IPR006621">
    <property type="entry name" value="Nose-resist-to-fluoxetine_N"/>
</dbReference>
<proteinExistence type="predicted"/>
<evidence type="ECO:0000313" key="5">
    <source>
        <dbReference type="Proteomes" id="UP000014500"/>
    </source>
</evidence>
<keyword evidence="1" id="KW-0812">Transmembrane</keyword>
<dbReference type="eggNOG" id="KOG3700">
    <property type="taxonomic scope" value="Eukaryota"/>
</dbReference>
<reference evidence="4" key="2">
    <citation type="submission" date="2015-02" db="UniProtKB">
        <authorList>
            <consortium name="EnsemblMetazoa"/>
        </authorList>
    </citation>
    <scope>IDENTIFICATION</scope>
</reference>
<evidence type="ECO:0000256" key="2">
    <source>
        <dbReference type="SAM" id="SignalP"/>
    </source>
</evidence>
<keyword evidence="1" id="KW-1133">Transmembrane helix</keyword>
<dbReference type="InterPro" id="IPR052728">
    <property type="entry name" value="O2_lipid_transport_reg"/>
</dbReference>
<feature type="domain" description="Nose resistant-to-fluoxetine protein N-terminal" evidence="3">
    <location>
        <begin position="75"/>
        <end position="228"/>
    </location>
</feature>
<dbReference type="PANTHER" id="PTHR11161:SF0">
    <property type="entry name" value="O-ACYLTRANSFERASE LIKE PROTEIN"/>
    <property type="match status" value="1"/>
</dbReference>
<feature type="chain" id="PRO_5004578656" description="Nose resistant-to-fluoxetine protein N-terminal domain-containing protein" evidence="2">
    <location>
        <begin position="31"/>
        <end position="594"/>
    </location>
</feature>
<dbReference type="AlphaFoldDB" id="T1IMT3"/>
<dbReference type="PhylomeDB" id="T1IMT3"/>
<evidence type="ECO:0000256" key="1">
    <source>
        <dbReference type="SAM" id="Phobius"/>
    </source>
</evidence>
<dbReference type="Pfam" id="PF20146">
    <property type="entry name" value="NRF"/>
    <property type="match status" value="1"/>
</dbReference>
<dbReference type="EMBL" id="JH431094">
    <property type="status" value="NOT_ANNOTATED_CDS"/>
    <property type="molecule type" value="Genomic_DNA"/>
</dbReference>
<evidence type="ECO:0000313" key="4">
    <source>
        <dbReference type="EnsemblMetazoa" id="SMAR002297-PA"/>
    </source>
</evidence>
<feature type="transmembrane region" description="Helical" evidence="1">
    <location>
        <begin position="497"/>
        <end position="518"/>
    </location>
</feature>
<feature type="transmembrane region" description="Helical" evidence="1">
    <location>
        <begin position="465"/>
        <end position="485"/>
    </location>
</feature>
<protein>
    <recommendedName>
        <fullName evidence="3">Nose resistant-to-fluoxetine protein N-terminal domain-containing protein</fullName>
    </recommendedName>
</protein>
<dbReference type="HOGENOM" id="CLU_007874_2_2_1"/>